<sequence>MAARTALRCTRTQTGAGGGGEDGGMNGAAVRTAARTWPQARGLDLPLPRALVLLDAPPHPHRVPSPGPTHGGGSSIPRAGARAYSAACRSRGGTRGEASPSLLPRLFAPYAVASPVIVTRTARRRHLLSSPAHTACHRPLPVAFVALSPIHARHPRLRRDKLHRGGPGVAFSFDSLCDFVLLKAVVVDIRRE</sequence>
<name>A0A0D3FTG4_9ORYZ</name>
<proteinExistence type="predicted"/>
<dbReference type="Gramene" id="OBART04G05410.1">
    <property type="protein sequence ID" value="OBART04G05410.1"/>
    <property type="gene ID" value="OBART04G05410"/>
</dbReference>
<keyword evidence="3" id="KW-1185">Reference proteome</keyword>
<dbReference type="HOGENOM" id="CLU_1417134_0_0_1"/>
<feature type="region of interest" description="Disordered" evidence="1">
    <location>
        <begin position="1"/>
        <end position="26"/>
    </location>
</feature>
<dbReference type="EnsemblPlants" id="OBART04G05410.1">
    <property type="protein sequence ID" value="OBART04G05410.1"/>
    <property type="gene ID" value="OBART04G05410"/>
</dbReference>
<dbReference type="PaxDb" id="65489-OBART04G05410.1"/>
<reference evidence="2" key="2">
    <citation type="submission" date="2015-03" db="UniProtKB">
        <authorList>
            <consortium name="EnsemblPlants"/>
        </authorList>
    </citation>
    <scope>IDENTIFICATION</scope>
</reference>
<evidence type="ECO:0000313" key="2">
    <source>
        <dbReference type="EnsemblPlants" id="OBART04G05410.1"/>
    </source>
</evidence>
<protein>
    <submittedName>
        <fullName evidence="2">Uncharacterized protein</fullName>
    </submittedName>
</protein>
<accession>A0A0D3FTG4</accession>
<feature type="compositionally biased region" description="Gly residues" evidence="1">
    <location>
        <begin position="15"/>
        <end position="26"/>
    </location>
</feature>
<dbReference type="Proteomes" id="UP000026960">
    <property type="component" value="Chromosome 4"/>
</dbReference>
<evidence type="ECO:0000313" key="3">
    <source>
        <dbReference type="Proteomes" id="UP000026960"/>
    </source>
</evidence>
<evidence type="ECO:0000256" key="1">
    <source>
        <dbReference type="SAM" id="MobiDB-lite"/>
    </source>
</evidence>
<reference evidence="2" key="1">
    <citation type="journal article" date="2009" name="Rice">
        <title>De Novo Next Generation Sequencing of Plant Genomes.</title>
        <authorList>
            <person name="Rounsley S."/>
            <person name="Marri P.R."/>
            <person name="Yu Y."/>
            <person name="He R."/>
            <person name="Sisneros N."/>
            <person name="Goicoechea J.L."/>
            <person name="Lee S.J."/>
            <person name="Angelova A."/>
            <person name="Kudrna D."/>
            <person name="Luo M."/>
            <person name="Affourtit J."/>
            <person name="Desany B."/>
            <person name="Knight J."/>
            <person name="Niazi F."/>
            <person name="Egholm M."/>
            <person name="Wing R.A."/>
        </authorList>
    </citation>
    <scope>NUCLEOTIDE SEQUENCE [LARGE SCALE GENOMIC DNA]</scope>
    <source>
        <strain evidence="2">cv. IRGC 105608</strain>
    </source>
</reference>
<organism evidence="2">
    <name type="scientific">Oryza barthii</name>
    <dbReference type="NCBI Taxonomy" id="65489"/>
    <lineage>
        <taxon>Eukaryota</taxon>
        <taxon>Viridiplantae</taxon>
        <taxon>Streptophyta</taxon>
        <taxon>Embryophyta</taxon>
        <taxon>Tracheophyta</taxon>
        <taxon>Spermatophyta</taxon>
        <taxon>Magnoliopsida</taxon>
        <taxon>Liliopsida</taxon>
        <taxon>Poales</taxon>
        <taxon>Poaceae</taxon>
        <taxon>BOP clade</taxon>
        <taxon>Oryzoideae</taxon>
        <taxon>Oryzeae</taxon>
        <taxon>Oryzinae</taxon>
        <taxon>Oryza</taxon>
    </lineage>
</organism>
<dbReference type="AlphaFoldDB" id="A0A0D3FTG4"/>